<dbReference type="Proteomes" id="UP000035050">
    <property type="component" value="Plasmid pPO70-1"/>
</dbReference>
<keyword evidence="3" id="KW-1185">Reference proteome</keyword>
<organism evidence="2 3">
    <name type="scientific">Pandoraea oxalativorans</name>
    <dbReference type="NCBI Taxonomy" id="573737"/>
    <lineage>
        <taxon>Bacteria</taxon>
        <taxon>Pseudomonadati</taxon>
        <taxon>Pseudomonadota</taxon>
        <taxon>Betaproteobacteria</taxon>
        <taxon>Burkholderiales</taxon>
        <taxon>Burkholderiaceae</taxon>
        <taxon>Pandoraea</taxon>
    </lineage>
</organism>
<sequence length="215" mass="23712">MANWVTTKIAAPPHVLAALLNTDRVVDFSRIEAFSGTFAWNSVHRAAETLAEIVVGRPLSDHPELAALEAENRAEATLGALTDEAFEQFVQMLRNHRHCGFFHEADFAYERWGTARNAVESSVDLAAGTASFQTAWACPTPVLYALSKQFPGDRIDIQYADEDVGRNCGMFALLGGEVVQSDIAPLWDEPDDGRSEFWHRFACALTGRDPDAIED</sequence>
<dbReference type="AlphaFoldDB" id="A0A0G3ICG0"/>
<reference evidence="2" key="1">
    <citation type="submission" date="2016-06" db="EMBL/GenBank/DDBJ databases">
        <title>Pandoraea oxalativorans DSM 23570 Genome Sequencing.</title>
        <authorList>
            <person name="Ee R."/>
            <person name="Lim Y.-L."/>
            <person name="Yong D."/>
            <person name="Yin W.-F."/>
            <person name="Chan K.-G."/>
        </authorList>
    </citation>
    <scope>NUCLEOTIDE SEQUENCE</scope>
    <source>
        <strain evidence="2">DSM 23570</strain>
        <plasmid evidence="2">pPO70-1</plasmid>
    </source>
</reference>
<gene>
    <name evidence="2" type="ORF">MB84_29420</name>
</gene>
<dbReference type="EMBL" id="CP011518">
    <property type="protein sequence ID" value="AKK24887.1"/>
    <property type="molecule type" value="Genomic_DNA"/>
</dbReference>
<proteinExistence type="predicted"/>
<feature type="domain" description="YubB ferredoxin-like" evidence="1">
    <location>
        <begin position="126"/>
        <end position="185"/>
    </location>
</feature>
<geneLocation type="plasmid" evidence="2 3">
    <name>pPO70-1</name>
</geneLocation>
<evidence type="ECO:0000259" key="1">
    <source>
        <dbReference type="Pfam" id="PF18406"/>
    </source>
</evidence>
<name>A0A0G3ICG0_9BURK</name>
<protein>
    <recommendedName>
        <fullName evidence="1">YubB ferredoxin-like domain-containing protein</fullName>
    </recommendedName>
</protein>
<dbReference type="OrthoDB" id="7992117at2"/>
<dbReference type="KEGG" id="pox:MB84_29420"/>
<keyword evidence="2" id="KW-0614">Plasmid</keyword>
<evidence type="ECO:0000313" key="3">
    <source>
        <dbReference type="Proteomes" id="UP000035050"/>
    </source>
</evidence>
<accession>A0A0G3ICG0</accession>
<dbReference type="RefSeq" id="WP_052654563.1">
    <property type="nucleotide sequence ID" value="NZ_CP011518.2"/>
</dbReference>
<dbReference type="PATRIC" id="fig|573737.6.peg.5885"/>
<dbReference type="InterPro" id="IPR041329">
    <property type="entry name" value="YubB_C"/>
</dbReference>
<dbReference type="Pfam" id="PF18406">
    <property type="entry name" value="DUF1281_C"/>
    <property type="match status" value="1"/>
</dbReference>
<evidence type="ECO:0000313" key="2">
    <source>
        <dbReference type="EMBL" id="AKK24887.1"/>
    </source>
</evidence>